<protein>
    <submittedName>
        <fullName evidence="3">Predicted protein</fullName>
    </submittedName>
</protein>
<gene>
    <name evidence="3" type="ORF">PHYPADRAFT_103914</name>
</gene>
<dbReference type="Pfam" id="PF00395">
    <property type="entry name" value="SLH"/>
    <property type="match status" value="2"/>
</dbReference>
<feature type="domain" description="SLH" evidence="2">
    <location>
        <begin position="377"/>
        <end position="421"/>
    </location>
</feature>
<feature type="domain" description="SLH" evidence="2">
    <location>
        <begin position="313"/>
        <end position="376"/>
    </location>
</feature>
<sequence>GVVTALAEGKTVISAAYGSLSAEYELTVQAPEQPGGGDGDNPGGGDPGNGGGDNPGGGDPGNGGGDHPGGGDPGNGGGNNPGGGDPGNGGGNNGGNTGNSGGNSSAPVQPPVTPPAQPDPRPGQGGKWKLNAAQLTAILAKGGAELDTDQPFNELILPGSAASLLQGQPLTVNAADLKLTLPAGVLQAASGKVPADQLEGSTIRLAASRASETEAAERVAKAGQAEGAVLRAGSSVFTLNLSLISKDGQVHPITALQQPITLELPVVSGLDAKLTGLYGLNSQGVLTYIGGTAAGGKLIAEVSSLDGAYAVLEYAKSFADTSGHWASGVIRELAAKHLIDGIGGGSFAPDQPVTRAEMAAMLVRLLHLKGDGSAPFSDVPSAAWYAEAVSAAAKAGIVQGVSGASFAPDALIKRQEAAAMI</sequence>
<name>A9U7J1_PHYPA</name>
<dbReference type="InterPro" id="IPR051465">
    <property type="entry name" value="Cell_Envelope_Struct_Comp"/>
</dbReference>
<feature type="compositionally biased region" description="Gly residues" evidence="1">
    <location>
        <begin position="34"/>
        <end position="101"/>
    </location>
</feature>
<dbReference type="PANTHER" id="PTHR43308">
    <property type="entry name" value="OUTER MEMBRANE PROTEIN ALPHA-RELATED"/>
    <property type="match status" value="1"/>
</dbReference>
<dbReference type="PROSITE" id="PS51272">
    <property type="entry name" value="SLH"/>
    <property type="match status" value="2"/>
</dbReference>
<evidence type="ECO:0000259" key="2">
    <source>
        <dbReference type="PROSITE" id="PS51272"/>
    </source>
</evidence>
<dbReference type="PANTHER" id="PTHR43308:SF5">
    <property type="entry name" value="S-LAYER PROTEIN _ PEPTIDOGLYCAN ENDO-BETA-N-ACETYLGLUCOSAMINIDASE"/>
    <property type="match status" value="1"/>
</dbReference>
<evidence type="ECO:0000313" key="3">
    <source>
        <dbReference type="EMBL" id="EDQ48362.1"/>
    </source>
</evidence>
<feature type="region of interest" description="Disordered" evidence="1">
    <location>
        <begin position="25"/>
        <end position="127"/>
    </location>
</feature>
<organism>
    <name type="scientific">Physcomitrium patens</name>
    <name type="common">Spreading-leaved earth moss</name>
    <name type="synonym">Physcomitrella patens</name>
    <dbReference type="NCBI Taxonomy" id="3218"/>
    <lineage>
        <taxon>Eukaryota</taxon>
        <taxon>Viridiplantae</taxon>
        <taxon>Streptophyta</taxon>
        <taxon>Embryophyta</taxon>
        <taxon>Bryophyta</taxon>
        <taxon>Bryophytina</taxon>
        <taxon>Bryopsida</taxon>
        <taxon>Funariidae</taxon>
        <taxon>Funariales</taxon>
        <taxon>Funariaceae</taxon>
        <taxon>Physcomitrium</taxon>
    </lineage>
</organism>
<reference evidence="3" key="1">
    <citation type="journal article" date="2008" name="Science">
        <title>The Physcomitrella genome reveals evolutionary insights into the conquest of land by plants.</title>
        <authorList>
            <person name="Rensing S."/>
            <person name="Lang D."/>
            <person name="Zimmer A."/>
            <person name="Terry A."/>
            <person name="Salamov A."/>
            <person name="Shapiro H."/>
            <person name="Nishiyama T."/>
            <person name="Perroud P.-F."/>
            <person name="Lindquist E."/>
            <person name="Kamisugi Y."/>
            <person name="Tanahashi T."/>
            <person name="Sakakibara K."/>
            <person name="Fujita T."/>
            <person name="Oishi K."/>
            <person name="Shin-I T."/>
            <person name="Kuroki Y."/>
            <person name="Toyoda A."/>
            <person name="Suzuki Y."/>
            <person name="Hashimoto A."/>
            <person name="Yamaguchi K."/>
            <person name="Sugano A."/>
            <person name="Kohara Y."/>
            <person name="Fujiyama A."/>
            <person name="Anterola A."/>
            <person name="Aoki S."/>
            <person name="Ashton N."/>
            <person name="Barbazuk W.B."/>
            <person name="Barker E."/>
            <person name="Bennetzen J."/>
            <person name="Bezanilla M."/>
            <person name="Blankenship R."/>
            <person name="Cho S.H."/>
            <person name="Dutcher S."/>
            <person name="Estelle M."/>
            <person name="Fawcett J.A."/>
            <person name="Gundlach H."/>
            <person name="Hanada K."/>
            <person name="Heyl A."/>
            <person name="Hicks K.A."/>
            <person name="Hugh J."/>
            <person name="Lohr M."/>
            <person name="Mayer K."/>
            <person name="Melkozernov A."/>
            <person name="Murata T."/>
            <person name="Nelson D."/>
            <person name="Pils B."/>
            <person name="Prigge M."/>
            <person name="Reiss B."/>
            <person name="Renner T."/>
            <person name="Rombauts S."/>
            <person name="Rushton P."/>
            <person name="Sanderfoot A."/>
            <person name="Schween G."/>
            <person name="Shiu S.-H."/>
            <person name="Stueber K."/>
            <person name="Theodoulou F.L."/>
            <person name="Tu H."/>
            <person name="Van de Peer Y."/>
            <person name="Verrier P.J."/>
            <person name="Waters E."/>
            <person name="Wood A."/>
            <person name="Yang L."/>
            <person name="Cove D."/>
            <person name="Cuming A."/>
            <person name="Hasebe M."/>
            <person name="Lucas S."/>
            <person name="Mishler D.B."/>
            <person name="Reski R."/>
            <person name="Grigoriev I."/>
            <person name="Quatrano R.S."/>
            <person name="Boore J.L."/>
        </authorList>
    </citation>
    <scope>NUCLEOTIDE SEQUENCE [LARGE SCALE GENOMIC DNA]</scope>
</reference>
<feature type="compositionally biased region" description="Pro residues" evidence="1">
    <location>
        <begin position="108"/>
        <end position="121"/>
    </location>
</feature>
<dbReference type="AlphaFoldDB" id="A9U7J1"/>
<feature type="non-terminal residue" evidence="3">
    <location>
        <position position="421"/>
    </location>
</feature>
<dbReference type="InterPro" id="IPR001119">
    <property type="entry name" value="SLH_dom"/>
</dbReference>
<evidence type="ECO:0000256" key="1">
    <source>
        <dbReference type="SAM" id="MobiDB-lite"/>
    </source>
</evidence>
<feature type="non-terminal residue" evidence="3">
    <location>
        <position position="1"/>
    </location>
</feature>
<proteinExistence type="predicted"/>
<dbReference type="EMBL" id="DS546521">
    <property type="protein sequence ID" value="EDQ48362.1"/>
    <property type="molecule type" value="Genomic_DNA"/>
</dbReference>
<accession>A9U7J1</accession>
<dbReference type="HOGENOM" id="CLU_653144_0_0_1"/>